<reference evidence="2" key="1">
    <citation type="submission" date="2020-03" db="EMBL/GenBank/DDBJ databases">
        <title>A high-quality chromosome-level genome assembly of a woody plant with both climbing and erect habits, Rhamnella rubrinervis.</title>
        <authorList>
            <person name="Lu Z."/>
            <person name="Yang Y."/>
            <person name="Zhu X."/>
            <person name="Sun Y."/>
        </authorList>
    </citation>
    <scope>NUCLEOTIDE SEQUENCE</scope>
    <source>
        <strain evidence="2">BYM</strain>
        <tissue evidence="2">Leaf</tissue>
    </source>
</reference>
<dbReference type="PANTHER" id="PTHR31355">
    <property type="entry name" value="MICROTUBULE-ASSOCIATED PROTEIN TORTIFOLIA1"/>
    <property type="match status" value="1"/>
</dbReference>
<protein>
    <submittedName>
        <fullName evidence="2">Uncharacterized protein</fullName>
    </submittedName>
</protein>
<accession>A0A8K0H6W5</accession>
<feature type="region of interest" description="Disordered" evidence="1">
    <location>
        <begin position="1"/>
        <end position="22"/>
    </location>
</feature>
<dbReference type="Proteomes" id="UP000796880">
    <property type="component" value="Unassembled WGS sequence"/>
</dbReference>
<dbReference type="EMBL" id="VOIH02000005">
    <property type="protein sequence ID" value="KAF3446987.1"/>
    <property type="molecule type" value="Genomic_DNA"/>
</dbReference>
<comment type="caution">
    <text evidence="2">The sequence shown here is derived from an EMBL/GenBank/DDBJ whole genome shotgun (WGS) entry which is preliminary data.</text>
</comment>
<keyword evidence="3" id="KW-1185">Reference proteome</keyword>
<evidence type="ECO:0000256" key="1">
    <source>
        <dbReference type="SAM" id="MobiDB-lite"/>
    </source>
</evidence>
<dbReference type="InterPro" id="IPR033337">
    <property type="entry name" value="TORTIFOLIA1/SINE1-2"/>
</dbReference>
<evidence type="ECO:0000313" key="3">
    <source>
        <dbReference type="Proteomes" id="UP000796880"/>
    </source>
</evidence>
<dbReference type="GO" id="GO:0005874">
    <property type="term" value="C:microtubule"/>
    <property type="evidence" value="ECO:0007669"/>
    <property type="project" value="InterPro"/>
</dbReference>
<proteinExistence type="predicted"/>
<sequence length="263" mass="30585">MGISPSPEQVRRELANLDDKESDRRKSAMEVLKSHVKVLDSQAIPLFLSQVSSTTKLETASLSAVLRISLCEFVVRVHRLKIAPFIDTIMTAIINSWPSLPVLQKGPSFYNWHASKWFWLLPGAALCLRAVVDSDHWRIASDDMVMMVCRHVEEGLDRYPNQTNAYMSLIMALAKHNALVVENYVWDFADSGLRILNDGVVEENCLKQLWAIRMIYFLMKCVSWRYYLKLQLIIEEMELRRFDRMDYVREAAFEAWYMAKEEL</sequence>
<dbReference type="OrthoDB" id="611190at2759"/>
<dbReference type="AlphaFoldDB" id="A0A8K0H6W5"/>
<gene>
    <name evidence="2" type="ORF">FNV43_RR12167</name>
</gene>
<feature type="compositionally biased region" description="Basic and acidic residues" evidence="1">
    <location>
        <begin position="9"/>
        <end position="22"/>
    </location>
</feature>
<evidence type="ECO:0000313" key="2">
    <source>
        <dbReference type="EMBL" id="KAF3446987.1"/>
    </source>
</evidence>
<dbReference type="PANTHER" id="PTHR31355:SF4">
    <property type="entry name" value="TOG DOMAIN-CONTAINING PROTEIN"/>
    <property type="match status" value="1"/>
</dbReference>
<dbReference type="GO" id="GO:0008017">
    <property type="term" value="F:microtubule binding"/>
    <property type="evidence" value="ECO:0007669"/>
    <property type="project" value="InterPro"/>
</dbReference>
<name>A0A8K0H6W5_9ROSA</name>
<organism evidence="2 3">
    <name type="scientific">Rhamnella rubrinervis</name>
    <dbReference type="NCBI Taxonomy" id="2594499"/>
    <lineage>
        <taxon>Eukaryota</taxon>
        <taxon>Viridiplantae</taxon>
        <taxon>Streptophyta</taxon>
        <taxon>Embryophyta</taxon>
        <taxon>Tracheophyta</taxon>
        <taxon>Spermatophyta</taxon>
        <taxon>Magnoliopsida</taxon>
        <taxon>eudicotyledons</taxon>
        <taxon>Gunneridae</taxon>
        <taxon>Pentapetalae</taxon>
        <taxon>rosids</taxon>
        <taxon>fabids</taxon>
        <taxon>Rosales</taxon>
        <taxon>Rhamnaceae</taxon>
        <taxon>rhamnoid group</taxon>
        <taxon>Rhamneae</taxon>
        <taxon>Rhamnella</taxon>
    </lineage>
</organism>